<dbReference type="InterPro" id="IPR028325">
    <property type="entry name" value="VG_K_chnl"/>
</dbReference>
<accession>A0AAD9PEX9</accession>
<dbReference type="PANTHER" id="PTHR11537:SF252">
    <property type="entry name" value="POTASSIUM VOLTAGE-GATED CHANNEL PROTEIN SHAW"/>
    <property type="match status" value="1"/>
</dbReference>
<keyword evidence="3" id="KW-0633">Potassium transport</keyword>
<proteinExistence type="predicted"/>
<dbReference type="InterPro" id="IPR005821">
    <property type="entry name" value="Ion_trans_dom"/>
</dbReference>
<dbReference type="InterPro" id="IPR003974">
    <property type="entry name" value="K_chnl_volt-dep_Kv3"/>
</dbReference>
<feature type="transmembrane region" description="Helical" evidence="12">
    <location>
        <begin position="183"/>
        <end position="204"/>
    </location>
</feature>
<dbReference type="FunFam" id="1.10.287.70:FF:000028">
    <property type="entry name" value="potassium voltage-gated channel subfamily D member 3"/>
    <property type="match status" value="1"/>
</dbReference>
<dbReference type="Pfam" id="PF00520">
    <property type="entry name" value="Ion_trans"/>
    <property type="match status" value="1"/>
</dbReference>
<feature type="domain" description="BTB" evidence="13">
    <location>
        <begin position="31"/>
        <end position="131"/>
    </location>
</feature>
<evidence type="ECO:0000256" key="1">
    <source>
        <dbReference type="ARBA" id="ARBA00004141"/>
    </source>
</evidence>
<keyword evidence="4 12" id="KW-0812">Transmembrane</keyword>
<keyword evidence="5" id="KW-0631">Potassium channel</keyword>
<evidence type="ECO:0000256" key="5">
    <source>
        <dbReference type="ARBA" id="ARBA00022826"/>
    </source>
</evidence>
<keyword evidence="7" id="KW-0630">Potassium</keyword>
<evidence type="ECO:0000256" key="9">
    <source>
        <dbReference type="ARBA" id="ARBA00023065"/>
    </source>
</evidence>
<feature type="transmembrane region" description="Helical" evidence="12">
    <location>
        <begin position="402"/>
        <end position="423"/>
    </location>
</feature>
<dbReference type="Gene3D" id="3.30.710.10">
    <property type="entry name" value="Potassium Channel Kv1.1, Chain A"/>
    <property type="match status" value="1"/>
</dbReference>
<dbReference type="Gene3D" id="1.10.287.70">
    <property type="match status" value="1"/>
</dbReference>
<dbReference type="PRINTS" id="PR01491">
    <property type="entry name" value="KVCHANNEL"/>
</dbReference>
<dbReference type="Pfam" id="PF02214">
    <property type="entry name" value="BTB_2"/>
    <property type="match status" value="1"/>
</dbReference>
<name>A0AAD9PEX9_RIDPI</name>
<comment type="subcellular location">
    <subcellularLocation>
        <location evidence="1">Membrane</location>
        <topology evidence="1">Multi-pass membrane protein</topology>
    </subcellularLocation>
</comment>
<reference evidence="14" key="1">
    <citation type="journal article" date="2023" name="Mol. Biol. Evol.">
        <title>Third-Generation Sequencing Reveals the Adaptive Role of the Epigenome in Three Deep-Sea Polychaetes.</title>
        <authorList>
            <person name="Perez M."/>
            <person name="Aroh O."/>
            <person name="Sun Y."/>
            <person name="Lan Y."/>
            <person name="Juniper S.K."/>
            <person name="Young C.R."/>
            <person name="Angers B."/>
            <person name="Qian P.Y."/>
        </authorList>
    </citation>
    <scope>NUCLEOTIDE SEQUENCE</scope>
    <source>
        <strain evidence="14">R07B-5</strain>
    </source>
</reference>
<dbReference type="Gene3D" id="1.20.120.350">
    <property type="entry name" value="Voltage-gated potassium channels. Chain C"/>
    <property type="match status" value="1"/>
</dbReference>
<dbReference type="InterPro" id="IPR003968">
    <property type="entry name" value="K_chnl_volt-dep_Kv"/>
</dbReference>
<keyword evidence="8 12" id="KW-1133">Transmembrane helix</keyword>
<evidence type="ECO:0000256" key="7">
    <source>
        <dbReference type="ARBA" id="ARBA00022958"/>
    </source>
</evidence>
<dbReference type="InterPro" id="IPR011333">
    <property type="entry name" value="SKP1/BTB/POZ_sf"/>
</dbReference>
<dbReference type="InterPro" id="IPR003131">
    <property type="entry name" value="T1-type_BTB"/>
</dbReference>
<gene>
    <name evidence="14" type="ORF">NP493_10g03039</name>
</gene>
<dbReference type="SMART" id="SM00225">
    <property type="entry name" value="BTB"/>
    <property type="match status" value="1"/>
</dbReference>
<evidence type="ECO:0000256" key="11">
    <source>
        <dbReference type="ARBA" id="ARBA00023303"/>
    </source>
</evidence>
<keyword evidence="15" id="KW-1185">Reference proteome</keyword>
<dbReference type="PRINTS" id="PR00169">
    <property type="entry name" value="KCHANNEL"/>
</dbReference>
<dbReference type="InterPro" id="IPR027359">
    <property type="entry name" value="Volt_channel_dom_sf"/>
</dbReference>
<feature type="transmembrane region" description="Helical" evidence="12">
    <location>
        <begin position="237"/>
        <end position="258"/>
    </location>
</feature>
<feature type="transmembrane region" description="Helical" evidence="12">
    <location>
        <begin position="340"/>
        <end position="362"/>
    </location>
</feature>
<keyword evidence="10 12" id="KW-0472">Membrane</keyword>
<organism evidence="14 15">
    <name type="scientific">Ridgeia piscesae</name>
    <name type="common">Tubeworm</name>
    <dbReference type="NCBI Taxonomy" id="27915"/>
    <lineage>
        <taxon>Eukaryota</taxon>
        <taxon>Metazoa</taxon>
        <taxon>Spiralia</taxon>
        <taxon>Lophotrochozoa</taxon>
        <taxon>Annelida</taxon>
        <taxon>Polychaeta</taxon>
        <taxon>Sedentaria</taxon>
        <taxon>Canalipalpata</taxon>
        <taxon>Sabellida</taxon>
        <taxon>Siboglinidae</taxon>
        <taxon>Ridgeia</taxon>
    </lineage>
</organism>
<evidence type="ECO:0000259" key="13">
    <source>
        <dbReference type="SMART" id="SM00225"/>
    </source>
</evidence>
<dbReference type="InterPro" id="IPR000210">
    <property type="entry name" value="BTB/POZ_dom"/>
</dbReference>
<dbReference type="SUPFAM" id="SSF54695">
    <property type="entry name" value="POZ domain"/>
    <property type="match status" value="1"/>
</dbReference>
<evidence type="ECO:0000313" key="15">
    <source>
        <dbReference type="Proteomes" id="UP001209878"/>
    </source>
</evidence>
<dbReference type="GO" id="GO:0051260">
    <property type="term" value="P:protein homooligomerization"/>
    <property type="evidence" value="ECO:0007669"/>
    <property type="project" value="InterPro"/>
</dbReference>
<dbReference type="GO" id="GO:0005251">
    <property type="term" value="F:delayed rectifier potassium channel activity"/>
    <property type="evidence" value="ECO:0007669"/>
    <property type="project" value="TreeGrafter"/>
</dbReference>
<evidence type="ECO:0000256" key="3">
    <source>
        <dbReference type="ARBA" id="ARBA00022538"/>
    </source>
</evidence>
<keyword evidence="2" id="KW-0813">Transport</keyword>
<dbReference type="AlphaFoldDB" id="A0AAD9PEX9"/>
<comment type="caution">
    <text evidence="14">The sequence shown here is derived from an EMBL/GenBank/DDBJ whole genome shotgun (WGS) entry which is preliminary data.</text>
</comment>
<evidence type="ECO:0000256" key="4">
    <source>
        <dbReference type="ARBA" id="ARBA00022692"/>
    </source>
</evidence>
<keyword evidence="6" id="KW-0851">Voltage-gated channel</keyword>
<dbReference type="PANTHER" id="PTHR11537">
    <property type="entry name" value="VOLTAGE-GATED POTASSIUM CHANNEL"/>
    <property type="match status" value="1"/>
</dbReference>
<dbReference type="SUPFAM" id="SSF81324">
    <property type="entry name" value="Voltage-gated potassium channels"/>
    <property type="match status" value="1"/>
</dbReference>
<evidence type="ECO:0000256" key="12">
    <source>
        <dbReference type="SAM" id="Phobius"/>
    </source>
</evidence>
<dbReference type="PRINTS" id="PR01498">
    <property type="entry name" value="SHAWCHANNEL"/>
</dbReference>
<protein>
    <recommendedName>
        <fullName evidence="13">BTB domain-containing protein</fullName>
    </recommendedName>
</protein>
<dbReference type="Proteomes" id="UP001209878">
    <property type="component" value="Unassembled WGS sequence"/>
</dbReference>
<keyword evidence="11" id="KW-0407">Ion channel</keyword>
<dbReference type="EMBL" id="JAODUO010000011">
    <property type="protein sequence ID" value="KAK2193533.1"/>
    <property type="molecule type" value="Genomic_DNA"/>
</dbReference>
<dbReference type="GO" id="GO:0008076">
    <property type="term" value="C:voltage-gated potassium channel complex"/>
    <property type="evidence" value="ECO:0007669"/>
    <property type="project" value="InterPro"/>
</dbReference>
<evidence type="ECO:0000313" key="14">
    <source>
        <dbReference type="EMBL" id="KAK2193533.1"/>
    </source>
</evidence>
<evidence type="ECO:0000256" key="8">
    <source>
        <dbReference type="ARBA" id="ARBA00022989"/>
    </source>
</evidence>
<feature type="transmembrane region" description="Helical" evidence="12">
    <location>
        <begin position="270"/>
        <end position="293"/>
    </location>
</feature>
<evidence type="ECO:0000256" key="6">
    <source>
        <dbReference type="ARBA" id="ARBA00022882"/>
    </source>
</evidence>
<evidence type="ECO:0000256" key="2">
    <source>
        <dbReference type="ARBA" id="ARBA00022448"/>
    </source>
</evidence>
<dbReference type="GO" id="GO:0001508">
    <property type="term" value="P:action potential"/>
    <property type="evidence" value="ECO:0007669"/>
    <property type="project" value="TreeGrafter"/>
</dbReference>
<sequence>MSAVSKAKNGGGFSALFKVSATPTPAMDDFDTVIINVGGTRFETARSTLGRHPDTRLALLDENSLEYGPKKREFYFDRDPGLFVHILNFYRFGDLHFPRDLCGPTIRRELDFWGVDMQHVAPCCWGFFQACFDNDVTLKLLRQAFDTPDKPQQGESGASKWKTSKSQINRFLEDPSSSAWAKIYSWIFGAILVLAIFVILFSNLDVARVPAKFPRNVINSSTNLKLQRFEKTDPHPALLAVDIIILIFFTCEFILRIFVTPDRRQFFKRFSNIIELLAIIPKWTVLAIGFIPHYDRYPVLYWTYCYLSISDTFRVMRALKFGRNYVGLKVLFVTLRASATEMFFLLFLMMVGAVVFGVSVYFCEIWHEETFSNMPDGTYWAIITMTTVGYGDMAPKTAQGRVIAVLCALIGVLFTGLSVPIIANSFDQYYSMARLLLMRQRMGFSLDSVKKAAFANTQILIKKKQQQKRDAAKVMPVLARWKSKIQSTPDQTI</sequence>
<evidence type="ECO:0000256" key="10">
    <source>
        <dbReference type="ARBA" id="ARBA00023136"/>
    </source>
</evidence>
<keyword evidence="9" id="KW-0406">Ion transport</keyword>